<organism evidence="1">
    <name type="scientific">Siphoviridae sp. ctnMb19</name>
    <dbReference type="NCBI Taxonomy" id="2825659"/>
    <lineage>
        <taxon>Viruses</taxon>
        <taxon>Duplodnaviria</taxon>
        <taxon>Heunggongvirae</taxon>
        <taxon>Uroviricota</taxon>
        <taxon>Caudoviricetes</taxon>
    </lineage>
</organism>
<reference evidence="1" key="1">
    <citation type="journal article" date="2021" name="Proc. Natl. Acad. Sci. U.S.A.">
        <title>A Catalog of Tens of Thousands of Viruses from Human Metagenomes Reveals Hidden Associations with Chronic Diseases.</title>
        <authorList>
            <person name="Tisza M.J."/>
            <person name="Buck C.B."/>
        </authorList>
    </citation>
    <scope>NUCLEOTIDE SEQUENCE</scope>
    <source>
        <strain evidence="1">CtnMb19</strain>
    </source>
</reference>
<accession>A0A8S5NU99</accession>
<evidence type="ECO:0000313" key="1">
    <source>
        <dbReference type="EMBL" id="DAD97967.1"/>
    </source>
</evidence>
<sequence>MATIRVHKTKNYTVMSNTHLRDKELSLKAKGLLSVMLSLPDNWDYSIAGLVAICKENETAVKSALNELKDNNYVVVTKENPTKSNGGRIKYTYEVYEEPYKQKIEKQDTENLGVECQQVENHGQLNTNELSTDELNINIQNTNELNTKSNSLNREQCNSFLPKDKKAKEFKPISEYSQSDWEVAEERMISRAGKIAYDWTNDKTLKENTEAFFKYFLDKHGECTGEYHYPLTDKVLSRVVDNLTKETDIERDGYTDTYYAAISDMDDNTDYKMLVDEYFNTKFSTQCDYSLVHFSSEKVLINIMNHACKSSWCESKEW</sequence>
<name>A0A8S5NU99_9CAUD</name>
<dbReference type="EMBL" id="BK015251">
    <property type="protein sequence ID" value="DAD97967.1"/>
    <property type="molecule type" value="Genomic_DNA"/>
</dbReference>
<protein>
    <submittedName>
        <fullName evidence="1">Dna polymerase B</fullName>
    </submittedName>
</protein>
<proteinExistence type="predicted"/>